<dbReference type="OrthoDB" id="3365698at2759"/>
<evidence type="ECO:0000313" key="2">
    <source>
        <dbReference type="Proteomes" id="UP000053593"/>
    </source>
</evidence>
<dbReference type="InterPro" id="IPR032675">
    <property type="entry name" value="LRR_dom_sf"/>
</dbReference>
<gene>
    <name evidence="1" type="ORF">GYMLUDRAFT_50427</name>
</gene>
<dbReference type="SUPFAM" id="SSF52047">
    <property type="entry name" value="RNI-like"/>
    <property type="match status" value="1"/>
</dbReference>
<dbReference type="Gene3D" id="3.80.10.10">
    <property type="entry name" value="Ribonuclease Inhibitor"/>
    <property type="match status" value="1"/>
</dbReference>
<reference evidence="1 2" key="1">
    <citation type="submission" date="2014-04" db="EMBL/GenBank/DDBJ databases">
        <title>Evolutionary Origins and Diversification of the Mycorrhizal Mutualists.</title>
        <authorList>
            <consortium name="DOE Joint Genome Institute"/>
            <consortium name="Mycorrhizal Genomics Consortium"/>
            <person name="Kohler A."/>
            <person name="Kuo A."/>
            <person name="Nagy L.G."/>
            <person name="Floudas D."/>
            <person name="Copeland A."/>
            <person name="Barry K.W."/>
            <person name="Cichocki N."/>
            <person name="Veneault-Fourrey C."/>
            <person name="LaButti K."/>
            <person name="Lindquist E.A."/>
            <person name="Lipzen A."/>
            <person name="Lundell T."/>
            <person name="Morin E."/>
            <person name="Murat C."/>
            <person name="Riley R."/>
            <person name="Ohm R."/>
            <person name="Sun H."/>
            <person name="Tunlid A."/>
            <person name="Henrissat B."/>
            <person name="Grigoriev I.V."/>
            <person name="Hibbett D.S."/>
            <person name="Martin F."/>
        </authorList>
    </citation>
    <scope>NUCLEOTIDE SEQUENCE [LARGE SCALE GENOMIC DNA]</scope>
    <source>
        <strain evidence="1 2">FD-317 M1</strain>
    </source>
</reference>
<sequence>MDSSTTRLSVFQKTYDEYIAKIRHNQYPFSSLARLQLRSLIEVIRNELRRCSDRDDCNLLLRTLECQKSLLSPIRKLPPEILDEIFRIAAIRPPGYNIRLNTNTPDTNSRLRGSVFTLTWVCHWWRHQTIAQPALWSSLSLQSGANNRARSEVWAFLKECILRSGDFIPLDLQLAPCISGSPAINFNSDAWDIFNLLIDQAHRWRALDVISGYRHGLPEDRFSYSISLPSLSMCNNSQRNGSASDSLPEKSFPCCPSLQILGLAYLRPTHNIYEILRGLSILELETYKGCSVAHLLGRCPLLRSLTIQKFHLDDDSFCSPCYTHTNLLTLNVTIGDSFAMGVWDAIRLPNLTKLEISFGDLAFAYNESEDRMTYFDKEDKNVLDEVQEMVVRSQCILEIMRVYTETSDGFEVPSDVVDVFIHSIPRPRSNVLPRR</sequence>
<dbReference type="EMBL" id="KN834859">
    <property type="protein sequence ID" value="KIK51609.1"/>
    <property type="molecule type" value="Genomic_DNA"/>
</dbReference>
<name>A0A0D0BPT0_9AGAR</name>
<keyword evidence="2" id="KW-1185">Reference proteome</keyword>
<evidence type="ECO:0000313" key="1">
    <source>
        <dbReference type="EMBL" id="KIK51609.1"/>
    </source>
</evidence>
<organism evidence="1 2">
    <name type="scientific">Collybiopsis luxurians FD-317 M1</name>
    <dbReference type="NCBI Taxonomy" id="944289"/>
    <lineage>
        <taxon>Eukaryota</taxon>
        <taxon>Fungi</taxon>
        <taxon>Dikarya</taxon>
        <taxon>Basidiomycota</taxon>
        <taxon>Agaricomycotina</taxon>
        <taxon>Agaricomycetes</taxon>
        <taxon>Agaricomycetidae</taxon>
        <taxon>Agaricales</taxon>
        <taxon>Marasmiineae</taxon>
        <taxon>Omphalotaceae</taxon>
        <taxon>Collybiopsis</taxon>
        <taxon>Collybiopsis luxurians</taxon>
    </lineage>
</organism>
<dbReference type="HOGENOM" id="CLU_054236_0_0_1"/>
<protein>
    <recommendedName>
        <fullName evidence="3">F-box domain-containing protein</fullName>
    </recommendedName>
</protein>
<dbReference type="Proteomes" id="UP000053593">
    <property type="component" value="Unassembled WGS sequence"/>
</dbReference>
<accession>A0A0D0BPT0</accession>
<evidence type="ECO:0008006" key="3">
    <source>
        <dbReference type="Google" id="ProtNLM"/>
    </source>
</evidence>
<proteinExistence type="predicted"/>
<dbReference type="AlphaFoldDB" id="A0A0D0BPT0"/>